<feature type="region of interest" description="Disordered" evidence="3">
    <location>
        <begin position="419"/>
        <end position="442"/>
    </location>
</feature>
<dbReference type="EMBL" id="JASSZA010000009">
    <property type="protein sequence ID" value="KAK2101915.1"/>
    <property type="molecule type" value="Genomic_DNA"/>
</dbReference>
<comment type="caution">
    <text evidence="6">The sequence shown here is derived from an EMBL/GenBank/DDBJ whole genome shotgun (WGS) entry which is preliminary data.</text>
</comment>
<keyword evidence="2" id="KW-0653">Protein transport</keyword>
<dbReference type="PANTHER" id="PTHR10663:SF333">
    <property type="entry name" value="PROTEIN MON2 HOMOLOG"/>
    <property type="match status" value="1"/>
</dbReference>
<feature type="domain" description="Mon2/Sec7/BIG1-like HUS" evidence="4">
    <location>
        <begin position="148"/>
        <end position="207"/>
    </location>
</feature>
<evidence type="ECO:0000313" key="7">
    <source>
        <dbReference type="Proteomes" id="UP001266305"/>
    </source>
</evidence>
<evidence type="ECO:0000259" key="5">
    <source>
        <dbReference type="Pfam" id="PF16213"/>
    </source>
</evidence>
<dbReference type="InterPro" id="IPR032691">
    <property type="entry name" value="Mon2/Sec7/BIG1-like_HUS"/>
</dbReference>
<evidence type="ECO:0000313" key="6">
    <source>
        <dbReference type="EMBL" id="KAK2101915.1"/>
    </source>
</evidence>
<feature type="domain" description="Mon2/Sec7/BIG1-like dimerisation and cyclophilin-binding" evidence="5">
    <location>
        <begin position="1"/>
        <end position="120"/>
    </location>
</feature>
<organism evidence="6 7">
    <name type="scientific">Saguinus oedipus</name>
    <name type="common">Cotton-top tamarin</name>
    <name type="synonym">Oedipomidas oedipus</name>
    <dbReference type="NCBI Taxonomy" id="9490"/>
    <lineage>
        <taxon>Eukaryota</taxon>
        <taxon>Metazoa</taxon>
        <taxon>Chordata</taxon>
        <taxon>Craniata</taxon>
        <taxon>Vertebrata</taxon>
        <taxon>Euteleostomi</taxon>
        <taxon>Mammalia</taxon>
        <taxon>Eutheria</taxon>
        <taxon>Euarchontoglires</taxon>
        <taxon>Primates</taxon>
        <taxon>Haplorrhini</taxon>
        <taxon>Platyrrhini</taxon>
        <taxon>Cebidae</taxon>
        <taxon>Callitrichinae</taxon>
        <taxon>Saguinus</taxon>
    </lineage>
</organism>
<name>A0ABQ9UXV7_SAGOE</name>
<dbReference type="InterPro" id="IPR032629">
    <property type="entry name" value="DCB_dom"/>
</dbReference>
<reference evidence="6 7" key="1">
    <citation type="submission" date="2023-05" db="EMBL/GenBank/DDBJ databases">
        <title>B98-5 Cell Line De Novo Hybrid Assembly: An Optical Mapping Approach.</title>
        <authorList>
            <person name="Kananen K."/>
            <person name="Auerbach J.A."/>
            <person name="Kautto E."/>
            <person name="Blachly J.S."/>
        </authorList>
    </citation>
    <scope>NUCLEOTIDE SEQUENCE [LARGE SCALE GENOMIC DNA]</scope>
    <source>
        <strain evidence="6">B95-8</strain>
        <tissue evidence="6">Cell line</tissue>
    </source>
</reference>
<dbReference type="Pfam" id="PF12783">
    <property type="entry name" value="Sec7-like_HUS"/>
    <property type="match status" value="1"/>
</dbReference>
<protein>
    <submittedName>
        <fullName evidence="6">Endocytosis and vacuole integrity protein</fullName>
    </submittedName>
</protein>
<dbReference type="PANTHER" id="PTHR10663">
    <property type="entry name" value="GUANYL-NUCLEOTIDE EXCHANGE FACTOR"/>
    <property type="match status" value="1"/>
</dbReference>
<dbReference type="Proteomes" id="UP001266305">
    <property type="component" value="Unassembled WGS sequence"/>
</dbReference>
<sequence length="694" mass="75458">MGCGTKEPKITQLCLAAIQRLMSHEVVSETAAGNIINMLWQLMENSLEELKLLQTVLVLLTTNTVVHDEALSKLAEREKLGAIVLCFRLHFTKDNITNNTAAATVRQVVTVVFERMVAEDERHRDIVEQPVLVQGNSNRRSVSALKPCAKDAYMLFQDLCQLVNADAPYWLVGMTEMTRTFGLELLESVLNDFPQVFLQLLNAFDEQYILMITFLPTYLQESNSAFAGRLTIIGIKELVILGVLSIEALERFSALNTSSLLKLSHLTRRNKRRTRSFCQSYDMKQHSTKVFRDIVNALGSFIQSLFLVPAAGNPATSNQAGNNNLGGSVSAPANSGMVGIGGGVTLLPAFEYRGTWIPILTITVQGSAKATYLEMLDKVEPPTIPEGYAMSVAFHCLLDLVRGITSMIEGELGEVEAECQTTTEEASSPTQSSEQQDLQSASDQMDKEIVSRAVWEEMVNACWCGLLAALSLLLDASTDEAATENILKAELTMAALCGRLGLVTSRDAFITAICKGSLPPHYALTVLNTTTAATLSNKSYSVQGQSVMMISPSSESHQQVVAVGQPLAVQPQGTVMLTSKNIQCMRTLLNLAHCHGAVLGTSWQLVLATLQHLVWILGLKPSSGGALKPGRAVEGPSTVLTTAVMTDLPVISNILSRLFESSQYLDDVSLHHLINALCSLSLEAMDMAYGNNKV</sequence>
<evidence type="ECO:0000256" key="3">
    <source>
        <dbReference type="SAM" id="MobiDB-lite"/>
    </source>
</evidence>
<evidence type="ECO:0000259" key="4">
    <source>
        <dbReference type="Pfam" id="PF12783"/>
    </source>
</evidence>
<keyword evidence="7" id="KW-1185">Reference proteome</keyword>
<evidence type="ECO:0000256" key="2">
    <source>
        <dbReference type="ARBA" id="ARBA00022927"/>
    </source>
</evidence>
<proteinExistence type="predicted"/>
<accession>A0ABQ9UXV7</accession>
<dbReference type="Pfam" id="PF16213">
    <property type="entry name" value="DCB"/>
    <property type="match status" value="1"/>
</dbReference>
<keyword evidence="1" id="KW-0813">Transport</keyword>
<evidence type="ECO:0000256" key="1">
    <source>
        <dbReference type="ARBA" id="ARBA00022448"/>
    </source>
</evidence>
<gene>
    <name evidence="6" type="primary">MON2</name>
    <name evidence="6" type="ORF">P7K49_019582</name>
</gene>